<keyword evidence="4" id="KW-0735">Signal-anchor</keyword>
<keyword evidence="3" id="KW-0812">Transmembrane</keyword>
<evidence type="ECO:0000256" key="3">
    <source>
        <dbReference type="ARBA" id="ARBA00022692"/>
    </source>
</evidence>
<dbReference type="AlphaFoldDB" id="A0A922K0I1"/>
<feature type="domain" description="Trichome birefringence-like N-terminal" evidence="8">
    <location>
        <begin position="204"/>
        <end position="257"/>
    </location>
</feature>
<comment type="subcellular location">
    <subcellularLocation>
        <location evidence="1">Membrane</location>
        <topology evidence="1">Single-pass membrane protein</topology>
    </subcellularLocation>
</comment>
<dbReference type="EMBL" id="CM031827">
    <property type="protein sequence ID" value="KAG6722782.1"/>
    <property type="molecule type" value="Genomic_DNA"/>
</dbReference>
<gene>
    <name evidence="9" type="ORF">I3842_03G178100</name>
</gene>
<evidence type="ECO:0000259" key="7">
    <source>
        <dbReference type="Pfam" id="PF13839"/>
    </source>
</evidence>
<dbReference type="InterPro" id="IPR025846">
    <property type="entry name" value="TBL_N"/>
</dbReference>
<evidence type="ECO:0000256" key="2">
    <source>
        <dbReference type="ARBA" id="ARBA00007727"/>
    </source>
</evidence>
<proteinExistence type="inferred from homology"/>
<dbReference type="PANTHER" id="PTHR32285:SF38">
    <property type="entry name" value="OS01G0614300 PROTEIN"/>
    <property type="match status" value="1"/>
</dbReference>
<evidence type="ECO:0000256" key="5">
    <source>
        <dbReference type="ARBA" id="ARBA00022989"/>
    </source>
</evidence>
<evidence type="ECO:0008006" key="11">
    <source>
        <dbReference type="Google" id="ProtNLM"/>
    </source>
</evidence>
<dbReference type="GO" id="GO:0016020">
    <property type="term" value="C:membrane"/>
    <property type="evidence" value="ECO:0007669"/>
    <property type="project" value="UniProtKB-SubCell"/>
</dbReference>
<protein>
    <recommendedName>
        <fullName evidence="11">Trichome birefringence-like N-terminal domain-containing protein</fullName>
    </recommendedName>
</protein>
<evidence type="ECO:0000313" key="10">
    <source>
        <dbReference type="Proteomes" id="UP000811246"/>
    </source>
</evidence>
<dbReference type="GO" id="GO:0016413">
    <property type="term" value="F:O-acetyltransferase activity"/>
    <property type="evidence" value="ECO:0007669"/>
    <property type="project" value="InterPro"/>
</dbReference>
<evidence type="ECO:0000256" key="1">
    <source>
        <dbReference type="ARBA" id="ARBA00004167"/>
    </source>
</evidence>
<dbReference type="PANTHER" id="PTHR32285">
    <property type="entry name" value="PROTEIN TRICHOME BIREFRINGENCE-LIKE 9-RELATED"/>
    <property type="match status" value="1"/>
</dbReference>
<feature type="domain" description="Trichome birefringence-like C-terminal" evidence="7">
    <location>
        <begin position="258"/>
        <end position="526"/>
    </location>
</feature>
<comment type="similarity">
    <text evidence="2">Belongs to the PC-esterase family. TBL subfamily.</text>
</comment>
<dbReference type="Pfam" id="PF14416">
    <property type="entry name" value="PMR5N"/>
    <property type="match status" value="1"/>
</dbReference>
<keyword evidence="5" id="KW-1133">Transmembrane helix</keyword>
<accession>A0A922K0I1</accession>
<dbReference type="GO" id="GO:0005794">
    <property type="term" value="C:Golgi apparatus"/>
    <property type="evidence" value="ECO:0007669"/>
    <property type="project" value="TreeGrafter"/>
</dbReference>
<sequence>MMGVVKAAKGGAVVGDIMRSFKAVKERLSNVQPSLLLDKSRILAVQLSSTINEKWRSCICAFFVGYIFLLYCLKHDHQSVELSAYGNIVVTMTSSNDSDRHIPAVDMVYTAPENGVETMISSKDSDRHDPASDMVDAAPENVVETMTSSKDHNNVYAAPGNITITMRSSADSDKHRQAADDDMQFLLPSKVREHGRKIMKKDISCNIFDGKWVYDPKSSPLYHGSQCPFLSDQVSCQRNGRPDSEYEKWRWEAKGCQIPRFNGTNMLERLRDKRVVIVGDSINRNHWESLVCLLYSAIPSSRAEIDMDVNFKSFRSTEYNCSVEFYWSPFLVQLKQNPELGRVLTLDKPSDWERSCRGADVMIFNSGHWWLHNVQRWELFQYRGKLWKDMKIRSAFLKAMKTWSRWIDHNVDKSSTKVFFRELTALHYSKEWCYNKKQPIKDESFQFLNPIGDIVESIIGRMRTPVTYLNVSKLTQYRIDAHTSVYTIRQGKLLTRKQRRKPHSYADCSHWCLPGVPDTWNSLLYASMVMDDSSDSTFSI</sequence>
<organism evidence="9 10">
    <name type="scientific">Carya illinoinensis</name>
    <name type="common">Pecan</name>
    <dbReference type="NCBI Taxonomy" id="32201"/>
    <lineage>
        <taxon>Eukaryota</taxon>
        <taxon>Viridiplantae</taxon>
        <taxon>Streptophyta</taxon>
        <taxon>Embryophyta</taxon>
        <taxon>Tracheophyta</taxon>
        <taxon>Spermatophyta</taxon>
        <taxon>Magnoliopsida</taxon>
        <taxon>eudicotyledons</taxon>
        <taxon>Gunneridae</taxon>
        <taxon>Pentapetalae</taxon>
        <taxon>rosids</taxon>
        <taxon>fabids</taxon>
        <taxon>Fagales</taxon>
        <taxon>Juglandaceae</taxon>
        <taxon>Carya</taxon>
    </lineage>
</organism>
<evidence type="ECO:0000256" key="6">
    <source>
        <dbReference type="ARBA" id="ARBA00023136"/>
    </source>
</evidence>
<dbReference type="InterPro" id="IPR026057">
    <property type="entry name" value="TBL_C"/>
</dbReference>
<keyword evidence="6" id="KW-0472">Membrane</keyword>
<name>A0A922K0I1_CARIL</name>
<reference evidence="9" key="1">
    <citation type="submission" date="2021-01" db="EMBL/GenBank/DDBJ databases">
        <authorList>
            <person name="Lovell J.T."/>
            <person name="Bentley N."/>
            <person name="Bhattarai G."/>
            <person name="Jenkins J.W."/>
            <person name="Sreedasyam A."/>
            <person name="Alarcon Y."/>
            <person name="Bock C."/>
            <person name="Boston L."/>
            <person name="Carlson J."/>
            <person name="Cervantes K."/>
            <person name="Clermont K."/>
            <person name="Krom N."/>
            <person name="Kubenka K."/>
            <person name="Mamidi S."/>
            <person name="Mattison C."/>
            <person name="Monteros M."/>
            <person name="Pisani C."/>
            <person name="Plott C."/>
            <person name="Rajasekar S."/>
            <person name="Rhein H.S."/>
            <person name="Rohla C."/>
            <person name="Song M."/>
            <person name="Hilaire R.S."/>
            <person name="Shu S."/>
            <person name="Wells L."/>
            <person name="Wang X."/>
            <person name="Webber J."/>
            <person name="Heerema R.J."/>
            <person name="Klein P."/>
            <person name="Conner P."/>
            <person name="Grauke L."/>
            <person name="Grimwood J."/>
            <person name="Schmutz J."/>
            <person name="Randall J.J."/>
        </authorList>
    </citation>
    <scope>NUCLEOTIDE SEQUENCE</scope>
    <source>
        <tissue evidence="9">Leaf</tissue>
    </source>
</reference>
<evidence type="ECO:0000313" key="9">
    <source>
        <dbReference type="EMBL" id="KAG6722782.1"/>
    </source>
</evidence>
<evidence type="ECO:0000259" key="8">
    <source>
        <dbReference type="Pfam" id="PF14416"/>
    </source>
</evidence>
<dbReference type="Proteomes" id="UP000811246">
    <property type="component" value="Chromosome 3"/>
</dbReference>
<evidence type="ECO:0000256" key="4">
    <source>
        <dbReference type="ARBA" id="ARBA00022968"/>
    </source>
</evidence>
<dbReference type="InterPro" id="IPR029962">
    <property type="entry name" value="TBL"/>
</dbReference>
<dbReference type="Pfam" id="PF13839">
    <property type="entry name" value="PC-Esterase"/>
    <property type="match status" value="1"/>
</dbReference>
<comment type="caution">
    <text evidence="9">The sequence shown here is derived from an EMBL/GenBank/DDBJ whole genome shotgun (WGS) entry which is preliminary data.</text>
</comment>